<comment type="subcellular location">
    <subcellularLocation>
        <location evidence="1">Membrane</location>
        <topology evidence="1">Single-pass membrane protein</topology>
    </subcellularLocation>
</comment>
<feature type="transmembrane region" description="Helical" evidence="12">
    <location>
        <begin position="855"/>
        <end position="879"/>
    </location>
</feature>
<accession>A0AAU9XVI6</accession>
<evidence type="ECO:0000256" key="3">
    <source>
        <dbReference type="ARBA" id="ARBA00022729"/>
    </source>
</evidence>
<dbReference type="PRINTS" id="PR01838">
    <property type="entry name" value="NCAMFAMILY"/>
</dbReference>
<dbReference type="SMART" id="SM00408">
    <property type="entry name" value="IGc2"/>
    <property type="match status" value="7"/>
</dbReference>
<dbReference type="GO" id="GO:0005886">
    <property type="term" value="C:plasma membrane"/>
    <property type="evidence" value="ECO:0007669"/>
    <property type="project" value="TreeGrafter"/>
</dbReference>
<dbReference type="SMART" id="SM00060">
    <property type="entry name" value="FN3"/>
    <property type="match status" value="2"/>
</dbReference>
<keyword evidence="7 12" id="KW-0472">Membrane</keyword>
<dbReference type="InterPro" id="IPR003961">
    <property type="entry name" value="FN3_dom"/>
</dbReference>
<sequence length="1318" mass="144391">MEDHTATFLCLTEAFPTATTYKWFKDGTEISNSQDFETLKISDTESRLRIKNAKKGSAGQYSCDGTNAVGTGDRKSAFLLVNYAPQQVTVNPNPAVVELGQSLTLTCQADGFPKPFYSWKFNGGAIGDSQNTLQLASAQVLNAGNYTCVATNTFGSAQETRLVNVRYKPTVTTFTTGNPDNNAVQGTSVTLTCTANGYPAPTYTIQRTTPSGTTPLAGTSGGRYTIPNVQLTEEDNSYNCVPRNALGDGPSKSLRVKVIVPPSFQSNLPNKQTKTENETVNYACTVQAKPYAQIVWKLGEKNLTGTPYNITTEVAPVQNSKLLRTLSYLTIDKVTWQQNGTFSCVAFNSAGQRRQTTDLEVRYRPVVQSDADHPKNLTLSEGQEATFSCKTIGNPPTLSQKWQFNGVDIPGESCSACVTTTFTKASVTQADAGWYSCAGTNSLGEGPPARAQLLIKHPPTITFYQSAFTVNETNNVTMICRAKGVPQPTITWTKIGGDKLDCSGEQCTIRNTSGKNDGTYRCVARNELGEVSEGITLNVQTRPIIVTSTPTSTQIPGDEGEQVDLTCIVSGKPPPSLSWKRQLNGQDLSSLSDKVKSITKERDTSVLKVTVSAIGEHFYCVAVNLLGSDNQQYTIRKRGIPDKPINVDVKSFQDQNSKTVSVNVSWTPGYSGGYDQEFTIHYRVKQSNRDFVEQFVGHPDNNMHTIPGLYPETVYEFTVQASNKLGQSQPSDPKEYKTAESQIPPDRGTVKALRASDDASVILVEWTIADDQVTIATLEIQQGGEGSWELVKGAFQLNRSVSEFKVSDLKADSSYRFRMDMRRPGESSPAYVYSDIVPAGPLPGARNDGEPLKDWMIAVIVLVAGLLLLAIVVLALCCFKRRKKEHGANNVPMSQTTNYVVGGPDVTRVLENRRSYGMESVEDDPFLAAASMQSVNSTEAKKKKPDSSQGVNFGYLSQDSVRQQPELLLNPGSRMVRNGRLAQSTGELDANSAYSARGPQRDFSTLPPYHEPPSFEEAMRQSGRKPKTRKSTGDLTGPGQGRHSGRRPRQARPADEPTDSSDGEQRFTPQRSAPPPPRVRHVESIEEPGYAAVDRDGRVMGPRVLPMGANPSGRPANGPLDPTVPYALPQKRPKPKRPRREPNEPAIGPPPQYTPEDRSFEDLPVHDGDDLDLDDPSNLPPNEGPPDLPPPMAMLPSNRPISNNYQNYPDDGLPEPPMFLRDIVYPPDGHDPRYDSDGPAPYHPPSSPGRQRQPYINIHGQLVRPPSQDSDGFRRPESLRSSRNTLTPEPELPPNQWQPRGSEPEEKAPEINYVSYLV</sequence>
<feature type="domain" description="Ig-like" evidence="13">
    <location>
        <begin position="459"/>
        <end position="538"/>
    </location>
</feature>
<dbReference type="Pfam" id="PF00041">
    <property type="entry name" value="fn3"/>
    <property type="match status" value="1"/>
</dbReference>
<dbReference type="SUPFAM" id="SSF48726">
    <property type="entry name" value="Immunoglobulin"/>
    <property type="match status" value="7"/>
</dbReference>
<dbReference type="Pfam" id="PF13927">
    <property type="entry name" value="Ig_3"/>
    <property type="match status" value="5"/>
</dbReference>
<evidence type="ECO:0000313" key="16">
    <source>
        <dbReference type="Proteomes" id="UP001159428"/>
    </source>
</evidence>
<evidence type="ECO:0000256" key="5">
    <source>
        <dbReference type="ARBA" id="ARBA00022889"/>
    </source>
</evidence>
<dbReference type="PROSITE" id="PS50835">
    <property type="entry name" value="IG_LIKE"/>
    <property type="match status" value="7"/>
</dbReference>
<evidence type="ECO:0000256" key="4">
    <source>
        <dbReference type="ARBA" id="ARBA00022737"/>
    </source>
</evidence>
<dbReference type="InterPro" id="IPR007110">
    <property type="entry name" value="Ig-like_dom"/>
</dbReference>
<feature type="region of interest" description="Disordered" evidence="11">
    <location>
        <begin position="937"/>
        <end position="957"/>
    </location>
</feature>
<dbReference type="SMART" id="SM00409">
    <property type="entry name" value="IG"/>
    <property type="match status" value="7"/>
</dbReference>
<dbReference type="Gene3D" id="2.60.40.10">
    <property type="entry name" value="Immunoglobulins"/>
    <property type="match status" value="8"/>
</dbReference>
<feature type="region of interest" description="Disordered" evidence="11">
    <location>
        <begin position="204"/>
        <end position="223"/>
    </location>
</feature>
<feature type="compositionally biased region" description="Basic and acidic residues" evidence="11">
    <location>
        <begin position="1271"/>
        <end position="1280"/>
    </location>
</feature>
<evidence type="ECO:0000259" key="13">
    <source>
        <dbReference type="PROSITE" id="PS50835"/>
    </source>
</evidence>
<dbReference type="InterPro" id="IPR003598">
    <property type="entry name" value="Ig_sub2"/>
</dbReference>
<feature type="domain" description="Ig-like" evidence="13">
    <location>
        <begin position="85"/>
        <end position="164"/>
    </location>
</feature>
<dbReference type="Pfam" id="PF13895">
    <property type="entry name" value="Ig_2"/>
    <property type="match status" value="1"/>
</dbReference>
<feature type="region of interest" description="Disordered" evidence="11">
    <location>
        <begin position="984"/>
        <end position="1318"/>
    </location>
</feature>
<name>A0AAU9XVI6_9CNID</name>
<reference evidence="15 16" key="1">
    <citation type="submission" date="2022-05" db="EMBL/GenBank/DDBJ databases">
        <authorList>
            <consortium name="Genoscope - CEA"/>
            <person name="William W."/>
        </authorList>
    </citation>
    <scope>NUCLEOTIDE SEQUENCE [LARGE SCALE GENOMIC DNA]</scope>
</reference>
<feature type="compositionally biased region" description="Pro residues" evidence="11">
    <location>
        <begin position="1178"/>
        <end position="1193"/>
    </location>
</feature>
<dbReference type="Proteomes" id="UP001159428">
    <property type="component" value="Unassembled WGS sequence"/>
</dbReference>
<dbReference type="InterPro" id="IPR009138">
    <property type="entry name" value="Neural_cell_adh"/>
</dbReference>
<keyword evidence="16" id="KW-1185">Reference proteome</keyword>
<evidence type="ECO:0000256" key="1">
    <source>
        <dbReference type="ARBA" id="ARBA00004167"/>
    </source>
</evidence>
<feature type="domain" description="Ig-like" evidence="13">
    <location>
        <begin position="543"/>
        <end position="636"/>
    </location>
</feature>
<evidence type="ECO:0000256" key="12">
    <source>
        <dbReference type="SAM" id="Phobius"/>
    </source>
</evidence>
<feature type="domain" description="Ig-like" evidence="13">
    <location>
        <begin position="365"/>
        <end position="454"/>
    </location>
</feature>
<dbReference type="PANTHER" id="PTHR45080">
    <property type="entry name" value="CONTACTIN 5"/>
    <property type="match status" value="1"/>
</dbReference>
<proteinExistence type="predicted"/>
<dbReference type="CDD" id="cd00063">
    <property type="entry name" value="FN3"/>
    <property type="match status" value="1"/>
</dbReference>
<gene>
    <name evidence="15" type="ORF">PMEA_00030196</name>
</gene>
<keyword evidence="3" id="KW-0732">Signal</keyword>
<dbReference type="InterPro" id="IPR003599">
    <property type="entry name" value="Ig_sub"/>
</dbReference>
<evidence type="ECO:0000256" key="2">
    <source>
        <dbReference type="ARBA" id="ARBA00022692"/>
    </source>
</evidence>
<keyword evidence="9" id="KW-0325">Glycoprotein</keyword>
<feature type="compositionally biased region" description="Polar residues" evidence="11">
    <location>
        <begin position="947"/>
        <end position="957"/>
    </location>
</feature>
<organism evidence="15 16">
    <name type="scientific">Pocillopora meandrina</name>
    <dbReference type="NCBI Taxonomy" id="46732"/>
    <lineage>
        <taxon>Eukaryota</taxon>
        <taxon>Metazoa</taxon>
        <taxon>Cnidaria</taxon>
        <taxon>Anthozoa</taxon>
        <taxon>Hexacorallia</taxon>
        <taxon>Scleractinia</taxon>
        <taxon>Astrocoeniina</taxon>
        <taxon>Pocilloporidae</taxon>
        <taxon>Pocillopora</taxon>
    </lineage>
</organism>
<keyword evidence="5" id="KW-0130">Cell adhesion</keyword>
<comment type="caution">
    <text evidence="15">The sequence shown here is derived from an EMBL/GenBank/DDBJ whole genome shotgun (WGS) entry which is preliminary data.</text>
</comment>
<feature type="domain" description="Fibronectin type-III" evidence="14">
    <location>
        <begin position="643"/>
        <end position="741"/>
    </location>
</feature>
<dbReference type="InterPro" id="IPR050958">
    <property type="entry name" value="Cell_Adh-Cytoskel_Orgn"/>
</dbReference>
<dbReference type="SUPFAM" id="SSF49265">
    <property type="entry name" value="Fibronectin type III"/>
    <property type="match status" value="1"/>
</dbReference>
<dbReference type="InterPro" id="IPR036179">
    <property type="entry name" value="Ig-like_dom_sf"/>
</dbReference>
<dbReference type="PANTHER" id="PTHR45080:SF8">
    <property type="entry name" value="IG-LIKE DOMAIN-CONTAINING PROTEIN"/>
    <property type="match status" value="1"/>
</dbReference>
<feature type="compositionally biased region" description="Basic and acidic residues" evidence="11">
    <location>
        <begin position="1155"/>
        <end position="1168"/>
    </location>
</feature>
<dbReference type="Pfam" id="PF07679">
    <property type="entry name" value="I-set"/>
    <property type="match status" value="1"/>
</dbReference>
<evidence type="ECO:0000256" key="7">
    <source>
        <dbReference type="ARBA" id="ARBA00023136"/>
    </source>
</evidence>
<dbReference type="InterPro" id="IPR013098">
    <property type="entry name" value="Ig_I-set"/>
</dbReference>
<dbReference type="GO" id="GO:0007156">
    <property type="term" value="P:homophilic cell adhesion via plasma membrane adhesion molecules"/>
    <property type="evidence" value="ECO:0007669"/>
    <property type="project" value="TreeGrafter"/>
</dbReference>
<dbReference type="EMBL" id="CALNXJ010000065">
    <property type="protein sequence ID" value="CAH3157836.1"/>
    <property type="molecule type" value="Genomic_DNA"/>
</dbReference>
<keyword evidence="4" id="KW-0677">Repeat</keyword>
<dbReference type="PROSITE" id="PS50853">
    <property type="entry name" value="FN3"/>
    <property type="match status" value="1"/>
</dbReference>
<dbReference type="CDD" id="cd00096">
    <property type="entry name" value="Ig"/>
    <property type="match status" value="3"/>
</dbReference>
<feature type="compositionally biased region" description="Polar residues" evidence="11">
    <location>
        <begin position="204"/>
        <end position="217"/>
    </location>
</feature>
<evidence type="ECO:0000256" key="11">
    <source>
        <dbReference type="SAM" id="MobiDB-lite"/>
    </source>
</evidence>
<feature type="domain" description="Ig-like" evidence="13">
    <location>
        <begin position="169"/>
        <end position="257"/>
    </location>
</feature>
<evidence type="ECO:0000256" key="9">
    <source>
        <dbReference type="ARBA" id="ARBA00023180"/>
    </source>
</evidence>
<keyword evidence="2 12" id="KW-0812">Transmembrane</keyword>
<evidence type="ECO:0000256" key="10">
    <source>
        <dbReference type="ARBA" id="ARBA00023319"/>
    </source>
</evidence>
<evidence type="ECO:0000256" key="6">
    <source>
        <dbReference type="ARBA" id="ARBA00022989"/>
    </source>
</evidence>
<keyword evidence="6 12" id="KW-1133">Transmembrane helix</keyword>
<keyword evidence="10" id="KW-0393">Immunoglobulin domain</keyword>
<keyword evidence="8" id="KW-1015">Disulfide bond</keyword>
<dbReference type="InterPro" id="IPR013783">
    <property type="entry name" value="Ig-like_fold"/>
</dbReference>
<feature type="domain" description="Ig-like" evidence="13">
    <location>
        <begin position="1"/>
        <end position="80"/>
    </location>
</feature>
<dbReference type="InterPro" id="IPR036116">
    <property type="entry name" value="FN3_sf"/>
</dbReference>
<evidence type="ECO:0000259" key="14">
    <source>
        <dbReference type="PROSITE" id="PS50853"/>
    </source>
</evidence>
<evidence type="ECO:0000313" key="15">
    <source>
        <dbReference type="EMBL" id="CAH3157836.1"/>
    </source>
</evidence>
<protein>
    <submittedName>
        <fullName evidence="15">Uncharacterized protein</fullName>
    </submittedName>
</protein>
<feature type="domain" description="Ig-like" evidence="13">
    <location>
        <begin position="262"/>
        <end position="360"/>
    </location>
</feature>
<evidence type="ECO:0000256" key="8">
    <source>
        <dbReference type="ARBA" id="ARBA00023157"/>
    </source>
</evidence>